<comment type="caution">
    <text evidence="2">The sequence shown here is derived from an EMBL/GenBank/DDBJ whole genome shotgun (WGS) entry which is preliminary data.</text>
</comment>
<protein>
    <submittedName>
        <fullName evidence="2">Uncharacterized protein</fullName>
    </submittedName>
</protein>
<dbReference type="PATRIC" id="fig|467210.3.peg.2142"/>
<keyword evidence="3" id="KW-1185">Reference proteome</keyword>
<sequence>MKNTEEKTKKRWENRSMVFGIVSILSCMCSLPTSGVPLGIPLGIFAIAFAVISAKGGMRGKAVAGIVTGIFGIIIGLIIYAMILFVVVQLKDQRILNQFRPEQIKFIQDYIQMYIAH</sequence>
<gene>
    <name evidence="2" type="ORF">HMPREF1866_02164</name>
</gene>
<dbReference type="AlphaFoldDB" id="A0A133ZIU6"/>
<dbReference type="RefSeq" id="WP_060931793.1">
    <property type="nucleotide sequence ID" value="NZ_KQ959840.1"/>
</dbReference>
<keyword evidence="1" id="KW-0812">Transmembrane</keyword>
<keyword evidence="1" id="KW-1133">Transmembrane helix</keyword>
<feature type="transmembrane region" description="Helical" evidence="1">
    <location>
        <begin position="21"/>
        <end position="52"/>
    </location>
</feature>
<evidence type="ECO:0000313" key="3">
    <source>
        <dbReference type="Proteomes" id="UP000070394"/>
    </source>
</evidence>
<proteinExistence type="predicted"/>
<evidence type="ECO:0000256" key="1">
    <source>
        <dbReference type="SAM" id="Phobius"/>
    </source>
</evidence>
<dbReference type="EMBL" id="LSDA01000113">
    <property type="protein sequence ID" value="KXB55359.1"/>
    <property type="molecule type" value="Genomic_DNA"/>
</dbReference>
<organism evidence="2 3">
    <name type="scientific">Lachnoanaerobaculum saburreum</name>
    <dbReference type="NCBI Taxonomy" id="467210"/>
    <lineage>
        <taxon>Bacteria</taxon>
        <taxon>Bacillati</taxon>
        <taxon>Bacillota</taxon>
        <taxon>Clostridia</taxon>
        <taxon>Lachnospirales</taxon>
        <taxon>Lachnospiraceae</taxon>
        <taxon>Lachnoanaerobaculum</taxon>
    </lineage>
</organism>
<dbReference type="Proteomes" id="UP000070394">
    <property type="component" value="Unassembled WGS sequence"/>
</dbReference>
<accession>A0A133ZIU6</accession>
<dbReference type="STRING" id="467210.HMPREF1866_02164"/>
<evidence type="ECO:0000313" key="2">
    <source>
        <dbReference type="EMBL" id="KXB55359.1"/>
    </source>
</evidence>
<name>A0A133ZIU6_9FIRM</name>
<dbReference type="OrthoDB" id="2057580at2"/>
<keyword evidence="1" id="KW-0472">Membrane</keyword>
<reference evidence="3" key="1">
    <citation type="submission" date="2016-01" db="EMBL/GenBank/DDBJ databases">
        <authorList>
            <person name="Mitreva M."/>
            <person name="Pepin K.H."/>
            <person name="Mihindukulasuriya K.A."/>
            <person name="Fulton R."/>
            <person name="Fronick C."/>
            <person name="O'Laughlin M."/>
            <person name="Miner T."/>
            <person name="Herter B."/>
            <person name="Rosa B.A."/>
            <person name="Cordes M."/>
            <person name="Tomlinson C."/>
            <person name="Wollam A."/>
            <person name="Palsikar V.B."/>
            <person name="Mardis E.R."/>
            <person name="Wilson R.K."/>
        </authorList>
    </citation>
    <scope>NUCLEOTIDE SEQUENCE [LARGE SCALE GENOMIC DNA]</scope>
    <source>
        <strain evidence="3">DNF00896</strain>
    </source>
</reference>
<feature type="transmembrane region" description="Helical" evidence="1">
    <location>
        <begin position="64"/>
        <end position="88"/>
    </location>
</feature>
<dbReference type="PROSITE" id="PS51257">
    <property type="entry name" value="PROKAR_LIPOPROTEIN"/>
    <property type="match status" value="1"/>
</dbReference>